<protein>
    <submittedName>
        <fullName evidence="7">PAS domain-containing protein</fullName>
    </submittedName>
</protein>
<dbReference type="RefSeq" id="WP_265764385.1">
    <property type="nucleotide sequence ID" value="NZ_JAGGJA010000001.1"/>
</dbReference>
<dbReference type="Pfam" id="PF13596">
    <property type="entry name" value="PAS_10"/>
    <property type="match status" value="1"/>
</dbReference>
<feature type="active site" evidence="1">
    <location>
        <position position="41"/>
    </location>
</feature>
<feature type="domain" description="CheB-type methylesterase" evidence="5">
    <location>
        <begin position="8"/>
        <end position="183"/>
    </location>
</feature>
<dbReference type="Pfam" id="PF01339">
    <property type="entry name" value="CheB_methylest"/>
    <property type="match status" value="1"/>
</dbReference>
<feature type="domain" description="PAC" evidence="4">
    <location>
        <begin position="796"/>
        <end position="846"/>
    </location>
</feature>
<proteinExistence type="predicted"/>
<dbReference type="SMART" id="SM00387">
    <property type="entry name" value="HATPase_c"/>
    <property type="match status" value="1"/>
</dbReference>
<dbReference type="InterPro" id="IPR035909">
    <property type="entry name" value="CheB_C"/>
</dbReference>
<keyword evidence="1" id="KW-0145">Chemotaxis</keyword>
<accession>A0ABT3PIG1</accession>
<dbReference type="Gene3D" id="3.30.450.20">
    <property type="entry name" value="PAS domain"/>
    <property type="match status" value="1"/>
</dbReference>
<name>A0ABT3PIG1_9BACT</name>
<dbReference type="Gene3D" id="3.40.50.150">
    <property type="entry name" value="Vaccinia Virus protein VP39"/>
    <property type="match status" value="1"/>
</dbReference>
<dbReference type="InterPro" id="IPR022641">
    <property type="entry name" value="CheR_N"/>
</dbReference>
<dbReference type="PANTHER" id="PTHR24422">
    <property type="entry name" value="CHEMOTAXIS PROTEIN METHYLTRANSFERASE"/>
    <property type="match status" value="1"/>
</dbReference>
<dbReference type="CDD" id="cd02440">
    <property type="entry name" value="AdoMet_MTases"/>
    <property type="match status" value="1"/>
</dbReference>
<dbReference type="Pfam" id="PF02518">
    <property type="entry name" value="HATPase_c"/>
    <property type="match status" value="1"/>
</dbReference>
<keyword evidence="2" id="KW-0175">Coiled coil</keyword>
<dbReference type="InterPro" id="IPR000780">
    <property type="entry name" value="CheR_MeTrfase"/>
</dbReference>
<dbReference type="Pfam" id="PF03705">
    <property type="entry name" value="CheR_N"/>
    <property type="match status" value="1"/>
</dbReference>
<organism evidence="7 8">
    <name type="scientific">Fodinibius salsisoli</name>
    <dbReference type="NCBI Taxonomy" id="2820877"/>
    <lineage>
        <taxon>Bacteria</taxon>
        <taxon>Pseudomonadati</taxon>
        <taxon>Balneolota</taxon>
        <taxon>Balneolia</taxon>
        <taxon>Balneolales</taxon>
        <taxon>Balneolaceae</taxon>
        <taxon>Fodinibius</taxon>
    </lineage>
</organism>
<dbReference type="Proteomes" id="UP001207918">
    <property type="component" value="Unassembled WGS sequence"/>
</dbReference>
<keyword evidence="1" id="KW-0378">Hydrolase</keyword>
<evidence type="ECO:0000313" key="8">
    <source>
        <dbReference type="Proteomes" id="UP001207918"/>
    </source>
</evidence>
<comment type="caution">
    <text evidence="7">The sequence shown here is derived from an EMBL/GenBank/DDBJ whole genome shotgun (WGS) entry which is preliminary data.</text>
</comment>
<dbReference type="InterPro" id="IPR000700">
    <property type="entry name" value="PAS-assoc_C"/>
</dbReference>
<dbReference type="CDD" id="cd16434">
    <property type="entry name" value="CheB-CheR_fusion"/>
    <property type="match status" value="1"/>
</dbReference>
<dbReference type="InterPro" id="IPR050903">
    <property type="entry name" value="Bact_Chemotaxis_MeTrfase"/>
</dbReference>
<evidence type="ECO:0000313" key="7">
    <source>
        <dbReference type="EMBL" id="MCW9705720.1"/>
    </source>
</evidence>
<feature type="coiled-coil region" evidence="2">
    <location>
        <begin position="644"/>
        <end position="738"/>
    </location>
</feature>
<dbReference type="InterPro" id="IPR000673">
    <property type="entry name" value="Sig_transdc_resp-reg_Me-estase"/>
</dbReference>
<evidence type="ECO:0000259" key="6">
    <source>
        <dbReference type="PROSITE" id="PS50123"/>
    </source>
</evidence>
<dbReference type="SUPFAM" id="SSF52738">
    <property type="entry name" value="Methylesterase CheB, C-terminal domain"/>
    <property type="match status" value="1"/>
</dbReference>
<dbReference type="Gene3D" id="3.30.565.10">
    <property type="entry name" value="Histidine kinase-like ATPase, C-terminal domain"/>
    <property type="match status" value="1"/>
</dbReference>
<dbReference type="Gene3D" id="3.40.50.180">
    <property type="entry name" value="Methylesterase CheB, C-terminal domain"/>
    <property type="match status" value="1"/>
</dbReference>
<sequence length="1067" mass="121426">MNEIDFPVVGIGASAGGLKALQKFFDHLPDDSGMAFVIIVHLAPQKSSAMGKLLSSHTPMDVQQVSGTTKVEPNHIYIIPPSKQLRLQGDQLLVEEKEKDSQAVIDVFFRSLAEECEKKAIGIILSGSGSDGSLGLKAIKEHGGIMMVQDPKEAAYNGMPLSAIETNLVDFELPVKELAQKVLDYKNNLGKIEMPLQEEQLDKREKLALGEIFKLLDSKKNHDFSQYKRSSVLRRLQRRLYISNCKTITEYREYLDKNPDEIDWLFDDLLISVTNFFRDPEAFEQLAEEIIPKLFKDKEVDKPIRIWVVGCATGEEVYSLAILLDEYASTLDYKPHIKIFGTDISDDALRVARKGIYPETIASEISEERLLRYFHKEDRGYQISEEIRNMVLISKHNILADPPFVNQDLISFRNLLIYFKKDLQSETLKIAHHALRSGGYLFLGLSDSTIAASDYFAPVNKSKGIYISRRVPSSIRDVPPLSLLPNMKQINLGWRKKNLDTGKLNFDEIHHSLLADQYAPPSIIVNEDNKVMHSSKGINRYLHYAGGEPSHDLLKMVSPQIRRPLQNIIFEFNQHDDAPTITKNVAVQLQNQLLHLNLKIRPIQGSKIPQGYRQIVFEEMEESGKDEDQKIPTDNREFEESEVVLQLEKELEQTREQLQQVLEEYGTSNEELMASNEELQSMNEELQTTTEELETSKEELQSVNEELKFVNEELETKIEELQKANNDLKNLMEATEIGILFVDSKMRIKRFTQSTNKLFNLIASDLGRPLSHITHHIQEEDLIKQIESMLGDKKLDPIQKQIRSSEGKSYMMHIKPYNTTDYKVEGAVLTFVDITELEKVKTELEEKIEIQKQLQQDVLRVEKKERWSIGQFLHDEISQNLLAIKLMLDSSPQIKKLDEDSRNEINDIKQLIVESLQNIRGLSHFVLPLAGSVSSASDALTLLVKQTKNVYDVECMLTTDDISGRITDDSITSSLYYIAQEAITNAIKHGNAQKIDITLSLDNNMLNLTIEDNGIGYNREKDTNGQGINIMHYRTELLGGKSEIKRVSEEGGTIVKCVLPIEENTAK</sequence>
<keyword evidence="8" id="KW-1185">Reference proteome</keyword>
<dbReference type="InterPro" id="IPR035965">
    <property type="entry name" value="PAS-like_dom_sf"/>
</dbReference>
<reference evidence="7 8" key="1">
    <citation type="submission" date="2021-03" db="EMBL/GenBank/DDBJ databases">
        <title>Aliifodinibius sp. nov., a new bacterium isolated from saline soil.</title>
        <authorList>
            <person name="Galisteo C."/>
            <person name="De La Haba R."/>
            <person name="Sanchez-Porro C."/>
            <person name="Ventosa A."/>
        </authorList>
    </citation>
    <scope>NUCLEOTIDE SEQUENCE [LARGE SCALE GENOMIC DNA]</scope>
    <source>
        <strain evidence="7 8">1BSP15-2V2</strain>
    </source>
</reference>
<evidence type="ECO:0000256" key="2">
    <source>
        <dbReference type="SAM" id="Coils"/>
    </source>
</evidence>
<evidence type="ECO:0000259" key="5">
    <source>
        <dbReference type="PROSITE" id="PS50122"/>
    </source>
</evidence>
<evidence type="ECO:0000256" key="1">
    <source>
        <dbReference type="PROSITE-ProRule" id="PRU00050"/>
    </source>
</evidence>
<dbReference type="InterPro" id="IPR005467">
    <property type="entry name" value="His_kinase_dom"/>
</dbReference>
<feature type="domain" description="Histidine kinase" evidence="3">
    <location>
        <begin position="872"/>
        <end position="1063"/>
    </location>
</feature>
<gene>
    <name evidence="7" type="ORF">J6I44_02575</name>
</gene>
<feature type="domain" description="CheR-type methyltransferase" evidence="6">
    <location>
        <begin position="214"/>
        <end position="473"/>
    </location>
</feature>
<dbReference type="EMBL" id="JAGGJA010000001">
    <property type="protein sequence ID" value="MCW9705720.1"/>
    <property type="molecule type" value="Genomic_DNA"/>
</dbReference>
<dbReference type="InterPro" id="IPR003594">
    <property type="entry name" value="HATPase_dom"/>
</dbReference>
<dbReference type="SUPFAM" id="SSF55874">
    <property type="entry name" value="ATPase domain of HSP90 chaperone/DNA topoisomerase II/histidine kinase"/>
    <property type="match status" value="1"/>
</dbReference>
<dbReference type="Pfam" id="PF07730">
    <property type="entry name" value="HisKA_3"/>
    <property type="match status" value="1"/>
</dbReference>
<dbReference type="InterPro" id="IPR011712">
    <property type="entry name" value="Sig_transdc_His_kin_sub3_dim/P"/>
</dbReference>
<dbReference type="PROSITE" id="PS50123">
    <property type="entry name" value="CHER"/>
    <property type="match status" value="1"/>
</dbReference>
<dbReference type="InterPro" id="IPR029063">
    <property type="entry name" value="SAM-dependent_MTases_sf"/>
</dbReference>
<feature type="coiled-coil region" evidence="2">
    <location>
        <begin position="834"/>
        <end position="864"/>
    </location>
</feature>
<dbReference type="Gene3D" id="1.20.5.1930">
    <property type="match status" value="1"/>
</dbReference>
<dbReference type="SMART" id="SM00138">
    <property type="entry name" value="MeTrc"/>
    <property type="match status" value="1"/>
</dbReference>
<feature type="active site" evidence="1">
    <location>
        <position position="131"/>
    </location>
</feature>
<dbReference type="PROSITE" id="PS50113">
    <property type="entry name" value="PAC"/>
    <property type="match status" value="1"/>
</dbReference>
<dbReference type="PROSITE" id="PS50109">
    <property type="entry name" value="HIS_KIN"/>
    <property type="match status" value="1"/>
</dbReference>
<dbReference type="CDD" id="cd16917">
    <property type="entry name" value="HATPase_UhpB-NarQ-NarX-like"/>
    <property type="match status" value="1"/>
</dbReference>
<evidence type="ECO:0000259" key="3">
    <source>
        <dbReference type="PROSITE" id="PS50109"/>
    </source>
</evidence>
<dbReference type="InterPro" id="IPR022642">
    <property type="entry name" value="CheR_C"/>
</dbReference>
<dbReference type="PRINTS" id="PR00996">
    <property type="entry name" value="CHERMTFRASE"/>
</dbReference>
<dbReference type="SUPFAM" id="SSF47757">
    <property type="entry name" value="Chemotaxis receptor methyltransferase CheR, N-terminal domain"/>
    <property type="match status" value="1"/>
</dbReference>
<dbReference type="SUPFAM" id="SSF53335">
    <property type="entry name" value="S-adenosyl-L-methionine-dependent methyltransferases"/>
    <property type="match status" value="1"/>
</dbReference>
<evidence type="ECO:0000259" key="4">
    <source>
        <dbReference type="PROSITE" id="PS50113"/>
    </source>
</evidence>
<feature type="active site" evidence="1">
    <location>
        <position position="14"/>
    </location>
</feature>
<dbReference type="SUPFAM" id="SSF55785">
    <property type="entry name" value="PYP-like sensor domain (PAS domain)"/>
    <property type="match status" value="1"/>
</dbReference>
<dbReference type="PROSITE" id="PS50122">
    <property type="entry name" value="CHEB"/>
    <property type="match status" value="1"/>
</dbReference>
<dbReference type="InterPro" id="IPR036890">
    <property type="entry name" value="HATPase_C_sf"/>
</dbReference>
<dbReference type="Pfam" id="PF01739">
    <property type="entry name" value="CheR"/>
    <property type="match status" value="1"/>
</dbReference>
<dbReference type="PANTHER" id="PTHR24422:SF27">
    <property type="entry name" value="PROTEIN-GLUTAMATE O-METHYLTRANSFERASE"/>
    <property type="match status" value="1"/>
</dbReference>